<accession>A0A484KNZ5</accession>
<name>A0A484KNZ5_9ASTE</name>
<reference evidence="1 2" key="1">
    <citation type="submission" date="2018-04" db="EMBL/GenBank/DDBJ databases">
        <authorList>
            <person name="Vogel A."/>
        </authorList>
    </citation>
    <scope>NUCLEOTIDE SEQUENCE [LARGE SCALE GENOMIC DNA]</scope>
</reference>
<gene>
    <name evidence="1" type="ORF">CCAM_LOCUS5568</name>
</gene>
<dbReference type="Proteomes" id="UP000595140">
    <property type="component" value="Unassembled WGS sequence"/>
</dbReference>
<organism evidence="1 2">
    <name type="scientific">Cuscuta campestris</name>
    <dbReference type="NCBI Taxonomy" id="132261"/>
    <lineage>
        <taxon>Eukaryota</taxon>
        <taxon>Viridiplantae</taxon>
        <taxon>Streptophyta</taxon>
        <taxon>Embryophyta</taxon>
        <taxon>Tracheophyta</taxon>
        <taxon>Spermatophyta</taxon>
        <taxon>Magnoliopsida</taxon>
        <taxon>eudicotyledons</taxon>
        <taxon>Gunneridae</taxon>
        <taxon>Pentapetalae</taxon>
        <taxon>asterids</taxon>
        <taxon>lamiids</taxon>
        <taxon>Solanales</taxon>
        <taxon>Convolvulaceae</taxon>
        <taxon>Cuscuteae</taxon>
        <taxon>Cuscuta</taxon>
        <taxon>Cuscuta subgen. Grammica</taxon>
        <taxon>Cuscuta sect. Cleistogrammica</taxon>
    </lineage>
</organism>
<keyword evidence="2" id="KW-1185">Reference proteome</keyword>
<dbReference type="EMBL" id="OOIL02000326">
    <property type="protein sequence ID" value="VFQ63792.1"/>
    <property type="molecule type" value="Genomic_DNA"/>
</dbReference>
<evidence type="ECO:0000313" key="2">
    <source>
        <dbReference type="Proteomes" id="UP000595140"/>
    </source>
</evidence>
<sequence>MLAGGGVGGLECPMAAIFSHLLQIPIHNVHLRELRLQLHQRLLEMVVVQPPEHLHPFSPAAVLRPRNAGNHQVHRPGTYEPLELFLDRETRSRKRSIWDPSEFPAISRA</sequence>
<protein>
    <submittedName>
        <fullName evidence="1">Uncharacterized protein</fullName>
    </submittedName>
</protein>
<proteinExistence type="predicted"/>
<evidence type="ECO:0000313" key="1">
    <source>
        <dbReference type="EMBL" id="VFQ63792.1"/>
    </source>
</evidence>
<dbReference type="AlphaFoldDB" id="A0A484KNZ5"/>